<evidence type="ECO:0000256" key="1">
    <source>
        <dbReference type="ARBA" id="ARBA00000085"/>
    </source>
</evidence>
<dbReference type="Pfam" id="PF00512">
    <property type="entry name" value="HisKA"/>
    <property type="match status" value="1"/>
</dbReference>
<dbReference type="InterPro" id="IPR018060">
    <property type="entry name" value="HTH_AraC"/>
</dbReference>
<dbReference type="EMBL" id="CM001403">
    <property type="protein sequence ID" value="EHQ31145.1"/>
    <property type="molecule type" value="Genomic_DNA"/>
</dbReference>
<organism evidence="12 13">
    <name type="scientific">Mucilaginibacter paludis DSM 18603</name>
    <dbReference type="NCBI Taxonomy" id="714943"/>
    <lineage>
        <taxon>Bacteria</taxon>
        <taxon>Pseudomonadati</taxon>
        <taxon>Bacteroidota</taxon>
        <taxon>Sphingobacteriia</taxon>
        <taxon>Sphingobacteriales</taxon>
        <taxon>Sphingobacteriaceae</taxon>
        <taxon>Mucilaginibacter</taxon>
    </lineage>
</organism>
<dbReference type="Gene3D" id="3.30.565.10">
    <property type="entry name" value="Histidine kinase-like ATPase, C-terminal domain"/>
    <property type="match status" value="1"/>
</dbReference>
<dbReference type="CDD" id="cd00082">
    <property type="entry name" value="HisKA"/>
    <property type="match status" value="1"/>
</dbReference>
<feature type="modified residue" description="4-aspartylphosphate" evidence="7">
    <location>
        <position position="1265"/>
    </location>
</feature>
<dbReference type="OrthoDB" id="1489484at2"/>
<evidence type="ECO:0000256" key="3">
    <source>
        <dbReference type="ARBA" id="ARBA00022553"/>
    </source>
</evidence>
<dbReference type="Gene3D" id="1.10.287.130">
    <property type="match status" value="1"/>
</dbReference>
<dbReference type="Pfam" id="PF02518">
    <property type="entry name" value="HATPase_c"/>
    <property type="match status" value="1"/>
</dbReference>
<dbReference type="InterPro" id="IPR009057">
    <property type="entry name" value="Homeodomain-like_sf"/>
</dbReference>
<dbReference type="InterPro" id="IPR015943">
    <property type="entry name" value="WD40/YVTN_repeat-like_dom_sf"/>
</dbReference>
<dbReference type="InterPro" id="IPR011006">
    <property type="entry name" value="CheY-like_superfamily"/>
</dbReference>
<dbReference type="EC" id="2.7.13.3" evidence="2"/>
<dbReference type="SUPFAM" id="SSF63829">
    <property type="entry name" value="Calcium-dependent phosphotriesterase"/>
    <property type="match status" value="1"/>
</dbReference>
<dbReference type="InterPro" id="IPR003594">
    <property type="entry name" value="HATPase_dom"/>
</dbReference>
<dbReference type="PROSITE" id="PS50110">
    <property type="entry name" value="RESPONSE_REGULATORY"/>
    <property type="match status" value="1"/>
</dbReference>
<dbReference type="SMART" id="SM00387">
    <property type="entry name" value="HATPase_c"/>
    <property type="match status" value="1"/>
</dbReference>
<dbReference type="SMART" id="SM00342">
    <property type="entry name" value="HTH_ARAC"/>
    <property type="match status" value="1"/>
</dbReference>
<dbReference type="GO" id="GO:0003700">
    <property type="term" value="F:DNA-binding transcription factor activity"/>
    <property type="evidence" value="ECO:0007669"/>
    <property type="project" value="InterPro"/>
</dbReference>
<dbReference type="Gene3D" id="1.10.10.60">
    <property type="entry name" value="Homeodomain-like"/>
    <property type="match status" value="1"/>
</dbReference>
<dbReference type="HOGENOM" id="CLU_000445_28_1_10"/>
<dbReference type="RefSeq" id="WP_008513384.1">
    <property type="nucleotide sequence ID" value="NZ_CM001403.1"/>
</dbReference>
<dbReference type="InterPro" id="IPR036890">
    <property type="entry name" value="HATPase_C_sf"/>
</dbReference>
<keyword evidence="13" id="KW-1185">Reference proteome</keyword>
<dbReference type="eggNOG" id="COG0745">
    <property type="taxonomic scope" value="Bacteria"/>
</dbReference>
<dbReference type="InterPro" id="IPR036097">
    <property type="entry name" value="HisK_dim/P_sf"/>
</dbReference>
<feature type="signal peptide" evidence="8">
    <location>
        <begin position="1"/>
        <end position="24"/>
    </location>
</feature>
<dbReference type="InterPro" id="IPR011110">
    <property type="entry name" value="Reg_prop"/>
</dbReference>
<dbReference type="Pfam" id="PF00072">
    <property type="entry name" value="Response_reg"/>
    <property type="match status" value="1"/>
</dbReference>
<dbReference type="eggNOG" id="COG3292">
    <property type="taxonomic scope" value="Bacteria"/>
</dbReference>
<dbReference type="CDD" id="cd17574">
    <property type="entry name" value="REC_OmpR"/>
    <property type="match status" value="1"/>
</dbReference>
<keyword evidence="5" id="KW-0238">DNA-binding</keyword>
<dbReference type="SUPFAM" id="SSF46689">
    <property type="entry name" value="Homeodomain-like"/>
    <property type="match status" value="1"/>
</dbReference>
<protein>
    <recommendedName>
        <fullName evidence="2">histidine kinase</fullName>
        <ecNumber evidence="2">2.7.13.3</ecNumber>
    </recommendedName>
</protein>
<dbReference type="PANTHER" id="PTHR43547">
    <property type="entry name" value="TWO-COMPONENT HISTIDINE KINASE"/>
    <property type="match status" value="1"/>
</dbReference>
<dbReference type="STRING" id="714943.Mucpa_7102"/>
<evidence type="ECO:0000256" key="7">
    <source>
        <dbReference type="PROSITE-ProRule" id="PRU00169"/>
    </source>
</evidence>
<evidence type="ECO:0000313" key="12">
    <source>
        <dbReference type="EMBL" id="EHQ31145.1"/>
    </source>
</evidence>
<dbReference type="PANTHER" id="PTHR43547:SF2">
    <property type="entry name" value="HYBRID SIGNAL TRANSDUCTION HISTIDINE KINASE C"/>
    <property type="match status" value="1"/>
</dbReference>
<keyword evidence="12" id="KW-0418">Kinase</keyword>
<dbReference type="GO" id="GO:0043565">
    <property type="term" value="F:sequence-specific DNA binding"/>
    <property type="evidence" value="ECO:0007669"/>
    <property type="project" value="InterPro"/>
</dbReference>
<keyword evidence="4" id="KW-0805">Transcription regulation</keyword>
<dbReference type="InterPro" id="IPR003661">
    <property type="entry name" value="HisK_dim/P_dom"/>
</dbReference>
<reference evidence="12" key="1">
    <citation type="submission" date="2011-09" db="EMBL/GenBank/DDBJ databases">
        <title>The permanent draft genome of Mucilaginibacter paludis DSM 18603.</title>
        <authorList>
            <consortium name="US DOE Joint Genome Institute (JGI-PGF)"/>
            <person name="Lucas S."/>
            <person name="Han J."/>
            <person name="Lapidus A."/>
            <person name="Bruce D."/>
            <person name="Goodwin L."/>
            <person name="Pitluck S."/>
            <person name="Peters L."/>
            <person name="Kyrpides N."/>
            <person name="Mavromatis K."/>
            <person name="Ivanova N."/>
            <person name="Mikhailova N."/>
            <person name="Held B."/>
            <person name="Detter J.C."/>
            <person name="Tapia R."/>
            <person name="Han C."/>
            <person name="Land M."/>
            <person name="Hauser L."/>
            <person name="Markowitz V."/>
            <person name="Cheng J.-F."/>
            <person name="Hugenholtz P."/>
            <person name="Woyke T."/>
            <person name="Wu D."/>
            <person name="Tindall B."/>
            <person name="Brambilla E."/>
            <person name="Klenk H.-P."/>
            <person name="Eisen J.A."/>
        </authorList>
    </citation>
    <scope>NUCLEOTIDE SEQUENCE [LARGE SCALE GENOMIC DNA]</scope>
    <source>
        <strain evidence="12">DSM 18603</strain>
    </source>
</reference>
<keyword evidence="3 7" id="KW-0597">Phosphoprotein</keyword>
<dbReference type="FunFam" id="1.10.287.130:FF:000045">
    <property type="entry name" value="Two-component system sensor histidine kinase/response regulator"/>
    <property type="match status" value="1"/>
</dbReference>
<sequence>MISWNLLNRLSLIFAILCFALNTAAQLKCNLKHYSTEDGLSHDRVLCMTKDSEGFMWFGTWDGINRFDGHNFIAYKARPGDSSSLKNNKIRNIIEDKLGYLWVKTYDNEVYRFDKRTEKFLAIPGTEVRSRFKNILINKIVPVSNGDTWLVTDKHGLLCAVGSKSLNPPVTVQYAEALGGEYNICSNDIRFLFEDSRQRLWIGTSNGVACLVKRGEKYTSLIFENQLPYFSRESNFTCITENNGIIYLGTANGRLLCYQVNSNRFHAVDVSAGIAINDLCFSKSNILYASTQGRGLAIINPANFSIKYQGIYNGDKYNSLFEDQAGLLWIEPEKTGVIKYDPRNSSFKLFTQKTDANISGPHTNYNVINGSNGIVWVSMRGGGFGYYDAGKDEISYFYDEPGSLNQQFSNIITALYVDASGILWLSGYEGSIYRAIFQPDNFTHHLLVKNPKNKTENEVRAIYEDRDGKLWIGTKAGEIYVLKDGKRLDNPFVNMPAGGIGSVYTIIQSKTGSIWLGTKGSGLYKAEQVTKDGRRYTLTHYDSDPDDVHSLSNKRIYSILEDSRGRIWVGTFGGGINLLVKDGPKAVFKNSNNSFKNYPIATCNVVRHLGEDGNGFIWVATTNGLVIFNPNESSPDDYKFYRHYKVPGDATSLGNNDVQFIYKDKQRHMWIGTFGGGLHQLISSGGLHQKLQFKFFNTSDGLPNDIILSITGDNKGNLWLTTENGLSKYDVKARRFQNYDYYDGLPNSKFSEAACFKSRSGNILLGCLNGYISFNPDKVYNTKYKANIALTNIQIYNKTVIAGAPGSVLKYPADQTDHITLNYDQNLIGIEYTALDYRESHKILYAYKMDGLDKDWNYVKTQRQATYTNLAPGKYIFRVKSVSYDLFKNIPEKTIAITILPPPWLTVWAFIGYFILAFVLLEVARRIVFTMIRLRNRVVVEQKLTELKLQFFTNISHELKTPLTLIVSPLEEITRAENLSPKGREYINVVNKNANRMIRFINQLLDFRKAQSGKMRLKISEVEIVGLVKQISLYFTELAKEKQIDLIVKSNVDKLYAWVDEEKLDIVIYNLLSNSFKFTPAHRKIVLEVKFNSGDTCFYINVIDQGEGIPKDKLTEVFELYYEGDKTNGSNLKGTGIGLALSKELVINHHGKIIAQNNTDGGATFSLELKTGKEHFGSKDVDFVNENHVPEFVQSFYVDKPETTVVGLPQSDANAYTVLIVEDNTDLRRFLYSQLSVNYRVIEAADGEEGLRIAQASLPDLVVSDVMMPNMDGIQMLDQLKNNILTSHIPVILLTAKSSVDNQIEGLKYGADFYITKPFHTDFIMACIESLIKQRKQLFESILGNKSILQLSPGEVFITSKDEQLLKETIRIVEEGMSDPDFNIDSVAIAVGLGRTTFYKKLKSLTGLAPVEFVRDIRLQRGEQLLCAGEFNISEIAYKIGFSSSGYFSTCFKEKYNLTPSQYLKKEKSATLHNNLN</sequence>
<dbReference type="Pfam" id="PF07494">
    <property type="entry name" value="Reg_prop"/>
    <property type="match status" value="6"/>
</dbReference>
<dbReference type="Gene3D" id="3.40.50.2300">
    <property type="match status" value="1"/>
</dbReference>
<dbReference type="InterPro" id="IPR005467">
    <property type="entry name" value="His_kinase_dom"/>
</dbReference>
<keyword evidence="6" id="KW-0804">Transcription</keyword>
<evidence type="ECO:0000256" key="5">
    <source>
        <dbReference type="ARBA" id="ARBA00023125"/>
    </source>
</evidence>
<comment type="catalytic activity">
    <reaction evidence="1">
        <text>ATP + protein L-histidine = ADP + protein N-phospho-L-histidine.</text>
        <dbReference type="EC" id="2.7.13.3"/>
    </reaction>
</comment>
<dbReference type="SUPFAM" id="SSF52172">
    <property type="entry name" value="CheY-like"/>
    <property type="match status" value="1"/>
</dbReference>
<feature type="domain" description="Response regulatory" evidence="11">
    <location>
        <begin position="1217"/>
        <end position="1332"/>
    </location>
</feature>
<dbReference type="PROSITE" id="PS50109">
    <property type="entry name" value="HIS_KIN"/>
    <property type="match status" value="1"/>
</dbReference>
<feature type="domain" description="HTH araC/xylS-type" evidence="9">
    <location>
        <begin position="1367"/>
        <end position="1466"/>
    </location>
</feature>
<keyword evidence="8" id="KW-0732">Signal</keyword>
<dbReference type="Pfam" id="PF12833">
    <property type="entry name" value="HTH_18"/>
    <property type="match status" value="1"/>
</dbReference>
<evidence type="ECO:0000259" key="11">
    <source>
        <dbReference type="PROSITE" id="PS50110"/>
    </source>
</evidence>
<dbReference type="PROSITE" id="PS01124">
    <property type="entry name" value="HTH_ARAC_FAMILY_2"/>
    <property type="match status" value="1"/>
</dbReference>
<evidence type="ECO:0000256" key="8">
    <source>
        <dbReference type="SAM" id="SignalP"/>
    </source>
</evidence>
<dbReference type="InterPro" id="IPR011123">
    <property type="entry name" value="Y_Y_Y"/>
</dbReference>
<evidence type="ECO:0000256" key="4">
    <source>
        <dbReference type="ARBA" id="ARBA00023015"/>
    </source>
</evidence>
<dbReference type="InterPro" id="IPR013783">
    <property type="entry name" value="Ig-like_fold"/>
</dbReference>
<dbReference type="InterPro" id="IPR018062">
    <property type="entry name" value="HTH_AraC-typ_CS"/>
</dbReference>
<dbReference type="InterPro" id="IPR004358">
    <property type="entry name" value="Sig_transdc_His_kin-like_C"/>
</dbReference>
<dbReference type="Pfam" id="PF07495">
    <property type="entry name" value="Y_Y_Y"/>
    <property type="match status" value="1"/>
</dbReference>
<dbReference type="GO" id="GO:0000155">
    <property type="term" value="F:phosphorelay sensor kinase activity"/>
    <property type="evidence" value="ECO:0007669"/>
    <property type="project" value="InterPro"/>
</dbReference>
<dbReference type="SMART" id="SM00448">
    <property type="entry name" value="REC"/>
    <property type="match status" value="1"/>
</dbReference>
<accession>H1Y9W2</accession>
<proteinExistence type="predicted"/>
<feature type="domain" description="Histidine kinase" evidence="10">
    <location>
        <begin position="954"/>
        <end position="1173"/>
    </location>
</feature>
<dbReference type="Proteomes" id="UP000002774">
    <property type="component" value="Chromosome"/>
</dbReference>
<dbReference type="SUPFAM" id="SSF101898">
    <property type="entry name" value="NHL repeat"/>
    <property type="match status" value="2"/>
</dbReference>
<evidence type="ECO:0000256" key="2">
    <source>
        <dbReference type="ARBA" id="ARBA00012438"/>
    </source>
</evidence>
<evidence type="ECO:0000256" key="6">
    <source>
        <dbReference type="ARBA" id="ARBA00023163"/>
    </source>
</evidence>
<dbReference type="SMART" id="SM00388">
    <property type="entry name" value="HisKA"/>
    <property type="match status" value="1"/>
</dbReference>
<dbReference type="SUPFAM" id="SSF55874">
    <property type="entry name" value="ATPase domain of HSP90 chaperone/DNA topoisomerase II/histidine kinase"/>
    <property type="match status" value="1"/>
</dbReference>
<feature type="chain" id="PRO_5003558884" description="histidine kinase" evidence="8">
    <location>
        <begin position="25"/>
        <end position="1477"/>
    </location>
</feature>
<dbReference type="Gene3D" id="2.60.40.10">
    <property type="entry name" value="Immunoglobulins"/>
    <property type="match status" value="1"/>
</dbReference>
<dbReference type="Gene3D" id="2.130.10.10">
    <property type="entry name" value="YVTN repeat-like/Quinoprotein amine dehydrogenase"/>
    <property type="match status" value="3"/>
</dbReference>
<evidence type="ECO:0000259" key="10">
    <source>
        <dbReference type="PROSITE" id="PS50109"/>
    </source>
</evidence>
<gene>
    <name evidence="12" type="ORF">Mucpa_7102</name>
</gene>
<evidence type="ECO:0000313" key="13">
    <source>
        <dbReference type="Proteomes" id="UP000002774"/>
    </source>
</evidence>
<name>H1Y9W2_9SPHI</name>
<dbReference type="SUPFAM" id="SSF47384">
    <property type="entry name" value="Homodimeric domain of signal transducing histidine kinase"/>
    <property type="match status" value="1"/>
</dbReference>
<dbReference type="PROSITE" id="PS00041">
    <property type="entry name" value="HTH_ARAC_FAMILY_1"/>
    <property type="match status" value="1"/>
</dbReference>
<evidence type="ECO:0000259" key="9">
    <source>
        <dbReference type="PROSITE" id="PS01124"/>
    </source>
</evidence>
<dbReference type="InterPro" id="IPR001789">
    <property type="entry name" value="Sig_transdc_resp-reg_receiver"/>
</dbReference>
<dbReference type="eggNOG" id="COG5002">
    <property type="taxonomic scope" value="Bacteria"/>
</dbReference>
<dbReference type="PRINTS" id="PR00344">
    <property type="entry name" value="BCTRLSENSOR"/>
</dbReference>
<keyword evidence="12" id="KW-0808">Transferase</keyword>